<dbReference type="Proteomes" id="UP000554482">
    <property type="component" value="Unassembled WGS sequence"/>
</dbReference>
<dbReference type="GO" id="GO:0016301">
    <property type="term" value="F:kinase activity"/>
    <property type="evidence" value="ECO:0007669"/>
    <property type="project" value="UniProtKB-KW"/>
</dbReference>
<dbReference type="Pfam" id="PF08276">
    <property type="entry name" value="PAN_2"/>
    <property type="match status" value="1"/>
</dbReference>
<dbReference type="PANTHER" id="PTHR32444:SF247">
    <property type="entry name" value="OS01G0958200 PROTEIN"/>
    <property type="match status" value="1"/>
</dbReference>
<reference evidence="2 3" key="1">
    <citation type="submission" date="2020-06" db="EMBL/GenBank/DDBJ databases">
        <title>Transcriptomic and genomic resources for Thalictrum thalictroides and T. hernandezii: Facilitating candidate gene discovery in an emerging model plant lineage.</title>
        <authorList>
            <person name="Arias T."/>
            <person name="Riano-Pachon D.M."/>
            <person name="Di Stilio V.S."/>
        </authorList>
    </citation>
    <scope>NUCLEOTIDE SEQUENCE [LARGE SCALE GENOMIC DNA]</scope>
    <source>
        <strain evidence="3">cv. WT478/WT964</strain>
        <tissue evidence="2">Leaves</tissue>
    </source>
</reference>
<evidence type="ECO:0000259" key="1">
    <source>
        <dbReference type="PROSITE" id="PS50948"/>
    </source>
</evidence>
<dbReference type="EMBL" id="JABWDY010017334">
    <property type="protein sequence ID" value="KAF5195429.1"/>
    <property type="molecule type" value="Genomic_DNA"/>
</dbReference>
<evidence type="ECO:0000313" key="3">
    <source>
        <dbReference type="Proteomes" id="UP000554482"/>
    </source>
</evidence>
<dbReference type="PROSITE" id="PS50948">
    <property type="entry name" value="PAN"/>
    <property type="match status" value="1"/>
</dbReference>
<keyword evidence="2" id="KW-0418">Kinase</keyword>
<keyword evidence="3" id="KW-1185">Reference proteome</keyword>
<keyword evidence="2" id="KW-0430">Lectin</keyword>
<dbReference type="PANTHER" id="PTHR32444">
    <property type="entry name" value="BULB-TYPE LECTIN DOMAIN-CONTAINING PROTEIN"/>
    <property type="match status" value="1"/>
</dbReference>
<proteinExistence type="predicted"/>
<keyword evidence="2" id="KW-0808">Transferase</keyword>
<feature type="domain" description="Apple" evidence="1">
    <location>
        <begin position="101"/>
        <end position="176"/>
    </location>
</feature>
<name>A0A7J6WDH3_THATH</name>
<dbReference type="InterPro" id="IPR003609">
    <property type="entry name" value="Pan_app"/>
</dbReference>
<evidence type="ECO:0000313" key="2">
    <source>
        <dbReference type="EMBL" id="KAF5195429.1"/>
    </source>
</evidence>
<dbReference type="GO" id="GO:0030246">
    <property type="term" value="F:carbohydrate binding"/>
    <property type="evidence" value="ECO:0007669"/>
    <property type="project" value="UniProtKB-KW"/>
</dbReference>
<comment type="caution">
    <text evidence="2">The sequence shown here is derived from an EMBL/GenBank/DDBJ whole genome shotgun (WGS) entry which is preliminary data.</text>
</comment>
<dbReference type="OrthoDB" id="1937219at2759"/>
<keyword evidence="2" id="KW-0675">Receptor</keyword>
<protein>
    <submittedName>
        <fullName evidence="2">G-type lectin S-receptor-like serine/threonine-protein kinase</fullName>
    </submittedName>
</protein>
<dbReference type="AlphaFoldDB" id="A0A7J6WDH3"/>
<gene>
    <name evidence="2" type="ORF">FRX31_014989</name>
</gene>
<dbReference type="CDD" id="cd01098">
    <property type="entry name" value="PAN_AP_plant"/>
    <property type="match status" value="1"/>
</dbReference>
<organism evidence="2 3">
    <name type="scientific">Thalictrum thalictroides</name>
    <name type="common">Rue-anemone</name>
    <name type="synonym">Anemone thalictroides</name>
    <dbReference type="NCBI Taxonomy" id="46969"/>
    <lineage>
        <taxon>Eukaryota</taxon>
        <taxon>Viridiplantae</taxon>
        <taxon>Streptophyta</taxon>
        <taxon>Embryophyta</taxon>
        <taxon>Tracheophyta</taxon>
        <taxon>Spermatophyta</taxon>
        <taxon>Magnoliopsida</taxon>
        <taxon>Ranunculales</taxon>
        <taxon>Ranunculaceae</taxon>
        <taxon>Thalictroideae</taxon>
        <taxon>Thalictrum</taxon>
    </lineage>
</organism>
<accession>A0A7J6WDH3</accession>
<sequence length="198" mass="21994">MKGYAITVMLTSNNIEHCTRPMKSPDLVEPLLLFNRNTDESGAEEIECRRGICRYCGAFGVCNQIGLPFCTCLNGFEPRSPKDWNLNDFSGGCLRKATLQCGDEDGFLQMQVVKQPDYQQSLNFQSADDCKLSCLKECSCNAYALNTSCIVWNGDLFNLQQSPDGDNRRSIQLRLAAYEISSSGGENEVTTAELIDIT</sequence>